<protein>
    <recommendedName>
        <fullName evidence="1">Reverse transcriptase domain-containing protein</fullName>
    </recommendedName>
</protein>
<dbReference type="OrthoDB" id="1934719at2759"/>
<sequence>MPTNNSGKQGTAKMATNNSDHYPIWLECNNRNWGPKPFKFNNCWLEHPDFIPFVKASWESMDIHGRKVFILKEKLKRLKESLRKWNHEVFGIMDLNIEKTVKELNEIEEMIANGNSHPMYLNSKKQSKMFWEQLQFKESILKQKSRTKWIQEGDSNTSFFHATIKGCRRKPFGEEGVRETVWSCDGNKCPGPDGFNINFFKACWSIVKDDVMAFISEFHHNAHLPKALTASFLTLVPKKDHPHDLFDYRPLCLIGSIYKIVSKLLANRLKKVLGKLISNCQSAFLPQRQILDGVVVLNEIIDLAKRRKDACLLFKVDFERTYDTVSSSFLELMMIKMGFSEGWLKWLRACIFESTMSILINGSPTADFKVERGLRQGDPLSPFLFLIVAEGLTGLMNRAVAIDKFKGYQIGNNIQFPILQFADDTILMGDGTWDNIHTIKIVLRGFELISGLKINFVKSKLYGINVDTRLLEAGSTFLSCRADTIPFKFLGIPVGANPRRREMWKPVVDADILGMGRGTADGCFKSIVRPCVGNGVDIGFWKFTWYGNQSFSELYPDLYVKEMRQNASIADRLGDFGESSVISWQWTEQLSDSEQQQAAELTDLLIGFSLQPGYLLR</sequence>
<organism evidence="2 3">
    <name type="scientific">Trifolium subterraneum</name>
    <name type="common">Subterranean clover</name>
    <dbReference type="NCBI Taxonomy" id="3900"/>
    <lineage>
        <taxon>Eukaryota</taxon>
        <taxon>Viridiplantae</taxon>
        <taxon>Streptophyta</taxon>
        <taxon>Embryophyta</taxon>
        <taxon>Tracheophyta</taxon>
        <taxon>Spermatophyta</taxon>
        <taxon>Magnoliopsida</taxon>
        <taxon>eudicotyledons</taxon>
        <taxon>Gunneridae</taxon>
        <taxon>Pentapetalae</taxon>
        <taxon>rosids</taxon>
        <taxon>fabids</taxon>
        <taxon>Fabales</taxon>
        <taxon>Fabaceae</taxon>
        <taxon>Papilionoideae</taxon>
        <taxon>50 kb inversion clade</taxon>
        <taxon>NPAAA clade</taxon>
        <taxon>Hologalegina</taxon>
        <taxon>IRL clade</taxon>
        <taxon>Trifolieae</taxon>
        <taxon>Trifolium</taxon>
    </lineage>
</organism>
<name>A0A2Z6NCN0_TRISU</name>
<reference evidence="3" key="1">
    <citation type="journal article" date="2017" name="Front. Plant Sci.">
        <title>Climate Clever Clovers: New Paradigm to Reduce the Environmental Footprint of Ruminants by Breeding Low Methanogenic Forages Utilizing Haplotype Variation.</title>
        <authorList>
            <person name="Kaur P."/>
            <person name="Appels R."/>
            <person name="Bayer P.E."/>
            <person name="Keeble-Gagnere G."/>
            <person name="Wang J."/>
            <person name="Hirakawa H."/>
            <person name="Shirasawa K."/>
            <person name="Vercoe P."/>
            <person name="Stefanova K."/>
            <person name="Durmic Z."/>
            <person name="Nichols P."/>
            <person name="Revell C."/>
            <person name="Isobe S.N."/>
            <person name="Edwards D."/>
            <person name="Erskine W."/>
        </authorList>
    </citation>
    <scope>NUCLEOTIDE SEQUENCE [LARGE SCALE GENOMIC DNA]</scope>
    <source>
        <strain evidence="3">cv. Daliak</strain>
    </source>
</reference>
<feature type="domain" description="Reverse transcriptase" evidence="1">
    <location>
        <begin position="217"/>
        <end position="494"/>
    </location>
</feature>
<dbReference type="InterPro" id="IPR052343">
    <property type="entry name" value="Retrotransposon-Effector_Assoc"/>
</dbReference>
<dbReference type="AlphaFoldDB" id="A0A2Z6NCN0"/>
<dbReference type="PANTHER" id="PTHR46890:SF50">
    <property type="entry name" value="RNA-DIRECTED DNA POLYMERASE, EUKARYOTA, REVERSE TRANSCRIPTASE ZINC-BINDING DOMAIN PROTEIN-RELATED"/>
    <property type="match status" value="1"/>
</dbReference>
<dbReference type="Proteomes" id="UP000242715">
    <property type="component" value="Unassembled WGS sequence"/>
</dbReference>
<evidence type="ECO:0000313" key="2">
    <source>
        <dbReference type="EMBL" id="GAU34402.1"/>
    </source>
</evidence>
<keyword evidence="3" id="KW-1185">Reference proteome</keyword>
<dbReference type="SUPFAM" id="SSF56672">
    <property type="entry name" value="DNA/RNA polymerases"/>
    <property type="match status" value="1"/>
</dbReference>
<dbReference type="PANTHER" id="PTHR46890">
    <property type="entry name" value="NON-LTR RETROLELEMENT REVERSE TRANSCRIPTASE-LIKE PROTEIN-RELATED"/>
    <property type="match status" value="1"/>
</dbReference>
<evidence type="ECO:0000259" key="1">
    <source>
        <dbReference type="PROSITE" id="PS50878"/>
    </source>
</evidence>
<proteinExistence type="predicted"/>
<dbReference type="PROSITE" id="PS50878">
    <property type="entry name" value="RT_POL"/>
    <property type="match status" value="1"/>
</dbReference>
<dbReference type="InterPro" id="IPR043502">
    <property type="entry name" value="DNA/RNA_pol_sf"/>
</dbReference>
<gene>
    <name evidence="2" type="ORF">TSUD_217420</name>
</gene>
<dbReference type="EMBL" id="DF973553">
    <property type="protein sequence ID" value="GAU34402.1"/>
    <property type="molecule type" value="Genomic_DNA"/>
</dbReference>
<dbReference type="InterPro" id="IPR000477">
    <property type="entry name" value="RT_dom"/>
</dbReference>
<dbReference type="Pfam" id="PF00078">
    <property type="entry name" value="RVT_1"/>
    <property type="match status" value="1"/>
</dbReference>
<evidence type="ECO:0000313" key="3">
    <source>
        <dbReference type="Proteomes" id="UP000242715"/>
    </source>
</evidence>
<accession>A0A2Z6NCN0</accession>
<dbReference type="CDD" id="cd01650">
    <property type="entry name" value="RT_nLTR_like"/>
    <property type="match status" value="1"/>
</dbReference>